<dbReference type="InterPro" id="IPR032711">
    <property type="entry name" value="SoxY"/>
</dbReference>
<sequence length="340" mass="36297">MPNRTRPTPTPARPDADGATDIVRAGGAVRDANAVSAVSAVSAVGAVSAVSAVSAVNAVGAVGTAGTFSATRRHWLLRAAAGMPLVAGAAARAAPGGLPSAAHGDGSPEWERLRARLFGDRRPDAGSGLIRLQAPLRAAYGASVPITLRTPLRQHDEPWVRRLWLLVDKNPSPLAATLTLTRALGQADFETRLRVDEYGHVRVVAELSDGSLHTDSRYVKTSGGCSAPPNRESPETIGRTTLRLTAPWQPGGLNAAEVTVLHPNDTGFELNQQTVMYIPPWFVRRIRVLQDGRPLFDSEQDFSCSENPGWRFHFHDTGGALQAEVEDTKDQRHAGRLALA</sequence>
<organism evidence="3 4">
    <name type="scientific">Pseudaquabacterium rugosum</name>
    <dbReference type="NCBI Taxonomy" id="2984194"/>
    <lineage>
        <taxon>Bacteria</taxon>
        <taxon>Pseudomonadati</taxon>
        <taxon>Pseudomonadota</taxon>
        <taxon>Betaproteobacteria</taxon>
        <taxon>Burkholderiales</taxon>
        <taxon>Sphaerotilaceae</taxon>
        <taxon>Pseudaquabacterium</taxon>
    </lineage>
</organism>
<dbReference type="Gene3D" id="2.60.40.2470">
    <property type="entry name" value="SoxY domain"/>
    <property type="match status" value="1"/>
</dbReference>
<feature type="domain" description="Ig-like SoxY" evidence="2">
    <location>
        <begin position="115"/>
        <end position="225"/>
    </location>
</feature>
<gene>
    <name evidence="3" type="ORF">AACH11_04300</name>
</gene>
<dbReference type="Pfam" id="PF08770">
    <property type="entry name" value="SoxZ"/>
    <property type="match status" value="1"/>
</dbReference>
<reference evidence="3 4" key="1">
    <citation type="submission" date="2024-04" db="EMBL/GenBank/DDBJ databases">
        <title>Novel species of the genus Ideonella isolated from streams.</title>
        <authorList>
            <person name="Lu H."/>
        </authorList>
    </citation>
    <scope>NUCLEOTIDE SEQUENCE [LARGE SCALE GENOMIC DNA]</scope>
    <source>
        <strain evidence="3 4">BYS139W</strain>
    </source>
</reference>
<dbReference type="InterPro" id="IPR013783">
    <property type="entry name" value="Ig-like_fold"/>
</dbReference>
<comment type="caution">
    <text evidence="3">The sequence shown here is derived from an EMBL/GenBank/DDBJ whole genome shotgun (WGS) entry which is preliminary data.</text>
</comment>
<dbReference type="InterPro" id="IPR014880">
    <property type="entry name" value="SoxZ_dom"/>
</dbReference>
<dbReference type="NCBIfam" id="TIGR04557">
    <property type="entry name" value="fuse_rel_SoxYZ"/>
    <property type="match status" value="1"/>
</dbReference>
<dbReference type="InterPro" id="IPR030831">
    <property type="entry name" value="Fuse-rel_SoxYZ"/>
</dbReference>
<dbReference type="Proteomes" id="UP001368500">
    <property type="component" value="Unassembled WGS sequence"/>
</dbReference>
<evidence type="ECO:0000313" key="3">
    <source>
        <dbReference type="EMBL" id="MEK8025181.1"/>
    </source>
</evidence>
<evidence type="ECO:0000259" key="2">
    <source>
        <dbReference type="Pfam" id="PF13501"/>
    </source>
</evidence>
<proteinExistence type="predicted"/>
<name>A0ABU9B5Q0_9BURK</name>
<keyword evidence="4" id="KW-1185">Reference proteome</keyword>
<protein>
    <submittedName>
        <fullName evidence="3">Quinoprotein dehydrogenase-associated SoxYZ-like carrier</fullName>
    </submittedName>
</protein>
<dbReference type="RefSeq" id="WP_341372959.1">
    <property type="nucleotide sequence ID" value="NZ_JBBUTF010000003.1"/>
</dbReference>
<dbReference type="SUPFAM" id="SSF81296">
    <property type="entry name" value="E set domains"/>
    <property type="match status" value="1"/>
</dbReference>
<feature type="domain" description="Sulphur oxidation protein SoxZ" evidence="1">
    <location>
        <begin position="250"/>
        <end position="334"/>
    </location>
</feature>
<dbReference type="EMBL" id="JBBUTF010000003">
    <property type="protein sequence ID" value="MEK8025181.1"/>
    <property type="molecule type" value="Genomic_DNA"/>
</dbReference>
<dbReference type="InterPro" id="IPR038162">
    <property type="entry name" value="SoxY_sf"/>
</dbReference>
<accession>A0ABU9B5Q0</accession>
<evidence type="ECO:0000313" key="4">
    <source>
        <dbReference type="Proteomes" id="UP001368500"/>
    </source>
</evidence>
<dbReference type="Pfam" id="PF13501">
    <property type="entry name" value="SoxY"/>
    <property type="match status" value="1"/>
</dbReference>
<dbReference type="Gene3D" id="2.60.40.10">
    <property type="entry name" value="Immunoglobulins"/>
    <property type="match status" value="1"/>
</dbReference>
<dbReference type="InterPro" id="IPR014756">
    <property type="entry name" value="Ig_E-set"/>
</dbReference>
<evidence type="ECO:0000259" key="1">
    <source>
        <dbReference type="Pfam" id="PF08770"/>
    </source>
</evidence>